<evidence type="ECO:0000313" key="2">
    <source>
        <dbReference type="EMBL" id="RVU54394.1"/>
    </source>
</evidence>
<accession>A0A437S5W5</accession>
<feature type="transmembrane region" description="Helical" evidence="1">
    <location>
        <begin position="6"/>
        <end position="28"/>
    </location>
</feature>
<dbReference type="GO" id="GO:0022857">
    <property type="term" value="F:transmembrane transporter activity"/>
    <property type="evidence" value="ECO:0007669"/>
    <property type="project" value="InterPro"/>
</dbReference>
<comment type="caution">
    <text evidence="2">The sequence shown here is derived from an EMBL/GenBank/DDBJ whole genome shotgun (WGS) entry which is preliminary data.</text>
</comment>
<dbReference type="InterPro" id="IPR024529">
    <property type="entry name" value="ECF_trnsprt_substrate-spec"/>
</dbReference>
<feature type="transmembrane region" description="Helical" evidence="1">
    <location>
        <begin position="72"/>
        <end position="95"/>
    </location>
</feature>
<feature type="transmembrane region" description="Helical" evidence="1">
    <location>
        <begin position="40"/>
        <end position="66"/>
    </location>
</feature>
<dbReference type="InterPro" id="IPR030949">
    <property type="entry name" value="ECF_S_folate_fam"/>
</dbReference>
<dbReference type="AlphaFoldDB" id="A0A437S5W5"/>
<keyword evidence="1" id="KW-0472">Membrane</keyword>
<dbReference type="Proteomes" id="UP000288812">
    <property type="component" value="Unassembled WGS sequence"/>
</dbReference>
<keyword evidence="1" id="KW-1133">Transmembrane helix</keyword>
<dbReference type="Pfam" id="PF12822">
    <property type="entry name" value="ECF_trnsprt"/>
    <property type="match status" value="1"/>
</dbReference>
<sequence length="169" mass="18403">MTTKVLVRAAFFAALSIILTRFLSIMVTENIRIGFGPIPIMLTGLFYGPIVGGIVGFVADIVGVLINPMGSAIHPGFTFSSILTGALPGIVYMLFLRKKGKDGNFKLAVVISVLLVAIIINLLLNTLWLSGLYGNPYMIVLIPRLPKIIIQGIVEIVVMMFLYKPLVRI</sequence>
<evidence type="ECO:0000313" key="3">
    <source>
        <dbReference type="Proteomes" id="UP000288812"/>
    </source>
</evidence>
<dbReference type="OrthoDB" id="4624at2"/>
<evidence type="ECO:0000256" key="1">
    <source>
        <dbReference type="SAM" id="Phobius"/>
    </source>
</evidence>
<feature type="transmembrane region" description="Helical" evidence="1">
    <location>
        <begin position="107"/>
        <end position="128"/>
    </location>
</feature>
<dbReference type="EMBL" id="RLIH01000011">
    <property type="protein sequence ID" value="RVU54394.1"/>
    <property type="molecule type" value="Genomic_DNA"/>
</dbReference>
<keyword evidence="1" id="KW-0812">Transmembrane</keyword>
<protein>
    <submittedName>
        <fullName evidence="2">Folate family ECF transporter S component</fullName>
    </submittedName>
</protein>
<dbReference type="NCBIfam" id="TIGR04518">
    <property type="entry name" value="ECF_S_folT_fam"/>
    <property type="match status" value="1"/>
</dbReference>
<reference evidence="2 3" key="1">
    <citation type="submission" date="2018-11" db="EMBL/GenBank/DDBJ databases">
        <title>Genome sequencing and assembly of Anaerosphaera sp. nov., GS7-6-2.</title>
        <authorList>
            <person name="Rettenmaier R."/>
            <person name="Liebl W."/>
            <person name="Zverlov V."/>
        </authorList>
    </citation>
    <scope>NUCLEOTIDE SEQUENCE [LARGE SCALE GENOMIC DNA]</scope>
    <source>
        <strain evidence="2 3">GS7-6-2</strain>
    </source>
</reference>
<organism evidence="2 3">
    <name type="scientific">Anaerosphaera multitolerans</name>
    <dbReference type="NCBI Taxonomy" id="2487351"/>
    <lineage>
        <taxon>Bacteria</taxon>
        <taxon>Bacillati</taxon>
        <taxon>Bacillota</taxon>
        <taxon>Tissierellia</taxon>
        <taxon>Tissierellales</taxon>
        <taxon>Peptoniphilaceae</taxon>
        <taxon>Anaerosphaera</taxon>
    </lineage>
</organism>
<feature type="transmembrane region" description="Helical" evidence="1">
    <location>
        <begin position="148"/>
        <end position="167"/>
    </location>
</feature>
<gene>
    <name evidence="2" type="ORF">EF514_08020</name>
</gene>
<proteinExistence type="predicted"/>
<dbReference type="Gene3D" id="1.10.1760.20">
    <property type="match status" value="1"/>
</dbReference>
<name>A0A437S5W5_9FIRM</name>
<keyword evidence="3" id="KW-1185">Reference proteome</keyword>